<evidence type="ECO:0000256" key="1">
    <source>
        <dbReference type="ARBA" id="ARBA00023015"/>
    </source>
</evidence>
<dbReference type="PANTHER" id="PTHR43280:SF28">
    <property type="entry name" value="HTH-TYPE TRANSCRIPTIONAL ACTIVATOR RHAS"/>
    <property type="match status" value="1"/>
</dbReference>
<dbReference type="SUPFAM" id="SSF51182">
    <property type="entry name" value="RmlC-like cupins"/>
    <property type="match status" value="1"/>
</dbReference>
<accession>A0A4R1QYL8</accession>
<keyword evidence="2" id="KW-0238">DNA-binding</keyword>
<dbReference type="OrthoDB" id="9816335at2"/>
<dbReference type="AlphaFoldDB" id="A0A4R1QYL8"/>
<dbReference type="PROSITE" id="PS01124">
    <property type="entry name" value="HTH_ARAC_FAMILY_2"/>
    <property type="match status" value="1"/>
</dbReference>
<dbReference type="Pfam" id="PF12833">
    <property type="entry name" value="HTH_18"/>
    <property type="match status" value="1"/>
</dbReference>
<evidence type="ECO:0000256" key="2">
    <source>
        <dbReference type="ARBA" id="ARBA00023125"/>
    </source>
</evidence>
<dbReference type="InterPro" id="IPR009057">
    <property type="entry name" value="Homeodomain-like_sf"/>
</dbReference>
<gene>
    <name evidence="5" type="ORF">EDD76_107155</name>
</gene>
<keyword evidence="6" id="KW-1185">Reference proteome</keyword>
<dbReference type="Gene3D" id="1.10.10.60">
    <property type="entry name" value="Homeodomain-like"/>
    <property type="match status" value="2"/>
</dbReference>
<dbReference type="GO" id="GO:0043565">
    <property type="term" value="F:sequence-specific DNA binding"/>
    <property type="evidence" value="ECO:0007669"/>
    <property type="project" value="InterPro"/>
</dbReference>
<dbReference type="STRING" id="1469948.GCA_000732725_02276"/>
<dbReference type="RefSeq" id="WP_031390960.1">
    <property type="nucleotide sequence ID" value="NZ_JPNB01000002.1"/>
</dbReference>
<dbReference type="Gene3D" id="2.60.120.10">
    <property type="entry name" value="Jelly Rolls"/>
    <property type="match status" value="1"/>
</dbReference>
<dbReference type="InterPro" id="IPR018060">
    <property type="entry name" value="HTH_AraC"/>
</dbReference>
<dbReference type="Proteomes" id="UP000295718">
    <property type="component" value="Unassembled WGS sequence"/>
</dbReference>
<evidence type="ECO:0000313" key="5">
    <source>
        <dbReference type="EMBL" id="TCL58040.1"/>
    </source>
</evidence>
<evidence type="ECO:0000259" key="4">
    <source>
        <dbReference type="PROSITE" id="PS01124"/>
    </source>
</evidence>
<proteinExistence type="predicted"/>
<keyword evidence="1" id="KW-0805">Transcription regulation</keyword>
<dbReference type="EMBL" id="SLUO01000007">
    <property type="protein sequence ID" value="TCL58040.1"/>
    <property type="molecule type" value="Genomic_DNA"/>
</dbReference>
<protein>
    <submittedName>
        <fullName evidence="5">AraC-like protein</fullName>
    </submittedName>
</protein>
<dbReference type="PANTHER" id="PTHR43280">
    <property type="entry name" value="ARAC-FAMILY TRANSCRIPTIONAL REGULATOR"/>
    <property type="match status" value="1"/>
</dbReference>
<keyword evidence="3" id="KW-0804">Transcription</keyword>
<dbReference type="SUPFAM" id="SSF46689">
    <property type="entry name" value="Homeodomain-like"/>
    <property type="match status" value="1"/>
</dbReference>
<dbReference type="PRINTS" id="PR00032">
    <property type="entry name" value="HTHARAC"/>
</dbReference>
<evidence type="ECO:0000256" key="3">
    <source>
        <dbReference type="ARBA" id="ARBA00023163"/>
    </source>
</evidence>
<dbReference type="InterPro" id="IPR014710">
    <property type="entry name" value="RmlC-like_jellyroll"/>
</dbReference>
<organism evidence="5 6">
    <name type="scientific">Kineothrix alysoides</name>
    <dbReference type="NCBI Taxonomy" id="1469948"/>
    <lineage>
        <taxon>Bacteria</taxon>
        <taxon>Bacillati</taxon>
        <taxon>Bacillota</taxon>
        <taxon>Clostridia</taxon>
        <taxon>Lachnospirales</taxon>
        <taxon>Lachnospiraceae</taxon>
        <taxon>Kineothrix</taxon>
    </lineage>
</organism>
<dbReference type="Pfam" id="PF02311">
    <property type="entry name" value="AraC_binding"/>
    <property type="match status" value="1"/>
</dbReference>
<dbReference type="InterPro" id="IPR011051">
    <property type="entry name" value="RmlC_Cupin_sf"/>
</dbReference>
<dbReference type="SMART" id="SM00342">
    <property type="entry name" value="HTH_ARAC"/>
    <property type="match status" value="1"/>
</dbReference>
<feature type="domain" description="HTH araC/xylS-type" evidence="4">
    <location>
        <begin position="221"/>
        <end position="318"/>
    </location>
</feature>
<comment type="caution">
    <text evidence="5">The sequence shown here is derived from an EMBL/GenBank/DDBJ whole genome shotgun (WGS) entry which is preliminary data.</text>
</comment>
<name>A0A4R1QYL8_9FIRM</name>
<reference evidence="5 6" key="1">
    <citation type="submission" date="2019-03" db="EMBL/GenBank/DDBJ databases">
        <title>Genomic Encyclopedia of Type Strains, Phase IV (KMG-IV): sequencing the most valuable type-strain genomes for metagenomic binning, comparative biology and taxonomic classification.</title>
        <authorList>
            <person name="Goeker M."/>
        </authorList>
    </citation>
    <scope>NUCLEOTIDE SEQUENCE [LARGE SCALE GENOMIC DNA]</scope>
    <source>
        <strain evidence="5 6">DSM 100556</strain>
    </source>
</reference>
<sequence length="320" mass="37001">MTKELLSQLKKITSEEIRLLSGASEIEKELYMSSETDTIDSKKLLEAGKLIQVRTHTRFVHFPKHKHNYIEVIYMCSGSTHHDVNDEDVRLAQGELLFLNQSATQEIYPAGEDDVAVNFIILPEFFDSALRMMEEERNLLRDFIIDALRGESGAFGYLHFKVADILPIQNLVENLIWTIVNKQSNKRSINQATMGLLFLQLMNHMDKLETDESSGQQKLIITVLSYIEEHYRDGELTQLANSLHYDLYWLSKEIKKRTGKTYTELVQTKRLNQAAYLLSTTSMSVMDAAMIVGYDNISYFHRIFQRQFGVTPRTYRINGK</sequence>
<dbReference type="InterPro" id="IPR020449">
    <property type="entry name" value="Tscrpt_reg_AraC-type_HTH"/>
</dbReference>
<dbReference type="PROSITE" id="PS00041">
    <property type="entry name" value="HTH_ARAC_FAMILY_1"/>
    <property type="match status" value="1"/>
</dbReference>
<dbReference type="InterPro" id="IPR003313">
    <property type="entry name" value="AraC-bd"/>
</dbReference>
<dbReference type="InterPro" id="IPR018062">
    <property type="entry name" value="HTH_AraC-typ_CS"/>
</dbReference>
<dbReference type="GO" id="GO:0003700">
    <property type="term" value="F:DNA-binding transcription factor activity"/>
    <property type="evidence" value="ECO:0007669"/>
    <property type="project" value="InterPro"/>
</dbReference>
<evidence type="ECO:0000313" key="6">
    <source>
        <dbReference type="Proteomes" id="UP000295718"/>
    </source>
</evidence>